<evidence type="ECO:0000256" key="3">
    <source>
        <dbReference type="ARBA" id="ARBA00022490"/>
    </source>
</evidence>
<dbReference type="SUPFAM" id="SSF46785">
    <property type="entry name" value="Winged helix' DNA-binding domain"/>
    <property type="match status" value="1"/>
</dbReference>
<dbReference type="GO" id="GO:0034618">
    <property type="term" value="F:arginine binding"/>
    <property type="evidence" value="ECO:0007669"/>
    <property type="project" value="InterPro"/>
</dbReference>
<sequence>MKSIRHAVIKDIIDAQVIETQEELAAALRERRIQVTQATVSRDIKELMLIKVPSGDGRYRYASPMQNTLLFTEERMRRLFADTVTDCDYSENLIVVKTLPGGASTVASALDHANWSEVIGTLAGDDTILVIIKPKEATEKILKRLQEYLK</sequence>
<keyword evidence="7" id="KW-0028">Amino-acid biosynthesis</keyword>
<dbReference type="GO" id="GO:0051259">
    <property type="term" value="P:protein complex oligomerization"/>
    <property type="evidence" value="ECO:0007669"/>
    <property type="project" value="InterPro"/>
</dbReference>
<dbReference type="GO" id="GO:0003700">
    <property type="term" value="F:DNA-binding transcription factor activity"/>
    <property type="evidence" value="ECO:0007669"/>
    <property type="project" value="UniProtKB-UniRule"/>
</dbReference>
<keyword evidence="5 7" id="KW-0238">DNA-binding</keyword>
<dbReference type="InterPro" id="IPR020899">
    <property type="entry name" value="Arg_repress_C"/>
</dbReference>
<gene>
    <name evidence="7" type="primary">argR</name>
    <name evidence="11" type="ORF">SAMN04487861_105112</name>
</gene>
<feature type="domain" description="Arginine repressor C-terminal" evidence="10">
    <location>
        <begin position="80"/>
        <end position="146"/>
    </location>
</feature>
<dbReference type="GO" id="GO:0003677">
    <property type="term" value="F:DNA binding"/>
    <property type="evidence" value="ECO:0007669"/>
    <property type="project" value="UniProtKB-KW"/>
</dbReference>
<dbReference type="NCBIfam" id="TIGR01529">
    <property type="entry name" value="argR_whole"/>
    <property type="match status" value="1"/>
</dbReference>
<evidence type="ECO:0000256" key="6">
    <source>
        <dbReference type="ARBA" id="ARBA00023163"/>
    </source>
</evidence>
<reference evidence="11 12" key="1">
    <citation type="submission" date="2016-10" db="EMBL/GenBank/DDBJ databases">
        <authorList>
            <person name="de Groot N.N."/>
        </authorList>
    </citation>
    <scope>NUCLEOTIDE SEQUENCE [LARGE SCALE GENOMIC DNA]</scope>
    <source>
        <strain evidence="11 12">Z108</strain>
    </source>
</reference>
<dbReference type="PANTHER" id="PTHR34471">
    <property type="entry name" value="ARGININE REPRESSOR"/>
    <property type="match status" value="1"/>
</dbReference>
<dbReference type="SUPFAM" id="SSF55252">
    <property type="entry name" value="C-terminal domain of arginine repressor"/>
    <property type="match status" value="1"/>
</dbReference>
<keyword evidence="7" id="KW-0055">Arginine biosynthesis</keyword>
<dbReference type="InterPro" id="IPR001669">
    <property type="entry name" value="Arg_repress"/>
</dbReference>
<evidence type="ECO:0000313" key="11">
    <source>
        <dbReference type="EMBL" id="SFH82208.1"/>
    </source>
</evidence>
<dbReference type="InterPro" id="IPR036388">
    <property type="entry name" value="WH-like_DNA-bd_sf"/>
</dbReference>
<dbReference type="OrthoDB" id="9807089at2"/>
<keyword evidence="7" id="KW-0678">Repressor</keyword>
<dbReference type="GO" id="GO:1900079">
    <property type="term" value="P:regulation of arginine biosynthetic process"/>
    <property type="evidence" value="ECO:0007669"/>
    <property type="project" value="UniProtKB-UniRule"/>
</dbReference>
<accession>A0A1I3D6J6</accession>
<feature type="domain" description="Arginine repressor DNA-binding" evidence="9">
    <location>
        <begin position="2"/>
        <end position="64"/>
    </location>
</feature>
<comment type="subcellular location">
    <subcellularLocation>
        <location evidence="1 7">Cytoplasm</location>
    </subcellularLocation>
</comment>
<evidence type="ECO:0000313" key="12">
    <source>
        <dbReference type="Proteomes" id="UP000183639"/>
    </source>
</evidence>
<proteinExistence type="inferred from homology"/>
<dbReference type="InterPro" id="IPR020900">
    <property type="entry name" value="Arg_repress_DNA-bd"/>
</dbReference>
<dbReference type="Pfam" id="PF01316">
    <property type="entry name" value="Arg_repressor"/>
    <property type="match status" value="1"/>
</dbReference>
<evidence type="ECO:0000256" key="1">
    <source>
        <dbReference type="ARBA" id="ARBA00004496"/>
    </source>
</evidence>
<keyword evidence="4 7" id="KW-0805">Transcription regulation</keyword>
<dbReference type="UniPathway" id="UPA00068"/>
<comment type="function">
    <text evidence="7">Regulates arginine biosynthesis genes.</text>
</comment>
<evidence type="ECO:0000259" key="10">
    <source>
        <dbReference type="Pfam" id="PF02863"/>
    </source>
</evidence>
<evidence type="ECO:0000256" key="4">
    <source>
        <dbReference type="ARBA" id="ARBA00023015"/>
    </source>
</evidence>
<dbReference type="Gene3D" id="1.10.10.10">
    <property type="entry name" value="Winged helix-like DNA-binding domain superfamily/Winged helix DNA-binding domain"/>
    <property type="match status" value="1"/>
</dbReference>
<dbReference type="EMBL" id="FOQK01000005">
    <property type="protein sequence ID" value="SFH82208.1"/>
    <property type="molecule type" value="Genomic_DNA"/>
</dbReference>
<evidence type="ECO:0000259" key="9">
    <source>
        <dbReference type="Pfam" id="PF01316"/>
    </source>
</evidence>
<evidence type="ECO:0000256" key="8">
    <source>
        <dbReference type="NCBIfam" id="TIGR01529"/>
    </source>
</evidence>
<dbReference type="GO" id="GO:0005737">
    <property type="term" value="C:cytoplasm"/>
    <property type="evidence" value="ECO:0007669"/>
    <property type="project" value="UniProtKB-SubCell"/>
</dbReference>
<comment type="pathway">
    <text evidence="7">Amino-acid biosynthesis; L-arginine biosynthesis [regulation].</text>
</comment>
<evidence type="ECO:0000256" key="2">
    <source>
        <dbReference type="ARBA" id="ARBA00008316"/>
    </source>
</evidence>
<dbReference type="Pfam" id="PF02863">
    <property type="entry name" value="Arg_repressor_C"/>
    <property type="match status" value="1"/>
</dbReference>
<keyword evidence="6 7" id="KW-0804">Transcription</keyword>
<dbReference type="InterPro" id="IPR036390">
    <property type="entry name" value="WH_DNA-bd_sf"/>
</dbReference>
<evidence type="ECO:0000256" key="7">
    <source>
        <dbReference type="HAMAP-Rule" id="MF_00173"/>
    </source>
</evidence>
<comment type="similarity">
    <text evidence="2 7">Belongs to the ArgR family.</text>
</comment>
<evidence type="ECO:0000256" key="5">
    <source>
        <dbReference type="ARBA" id="ARBA00023125"/>
    </source>
</evidence>
<dbReference type="Proteomes" id="UP000183639">
    <property type="component" value="Unassembled WGS sequence"/>
</dbReference>
<organism evidence="11 12">
    <name type="scientific">Selenomonas ruminantium</name>
    <dbReference type="NCBI Taxonomy" id="971"/>
    <lineage>
        <taxon>Bacteria</taxon>
        <taxon>Bacillati</taxon>
        <taxon>Bacillota</taxon>
        <taxon>Negativicutes</taxon>
        <taxon>Selenomonadales</taxon>
        <taxon>Selenomonadaceae</taxon>
        <taxon>Selenomonas</taxon>
    </lineage>
</organism>
<dbReference type="AlphaFoldDB" id="A0A1I3D6J6"/>
<dbReference type="HAMAP" id="MF_00173">
    <property type="entry name" value="Arg_repressor"/>
    <property type="match status" value="1"/>
</dbReference>
<dbReference type="InterPro" id="IPR036251">
    <property type="entry name" value="Arg_repress_C_sf"/>
</dbReference>
<protein>
    <recommendedName>
        <fullName evidence="7 8">Arginine repressor</fullName>
    </recommendedName>
</protein>
<name>A0A1I3D6J6_SELRU</name>
<dbReference type="PANTHER" id="PTHR34471:SF1">
    <property type="entry name" value="ARGININE REPRESSOR"/>
    <property type="match status" value="1"/>
</dbReference>
<dbReference type="GO" id="GO:0006526">
    <property type="term" value="P:L-arginine biosynthetic process"/>
    <property type="evidence" value="ECO:0007669"/>
    <property type="project" value="UniProtKB-UniPathway"/>
</dbReference>
<dbReference type="Gene3D" id="3.30.1360.40">
    <property type="match status" value="1"/>
</dbReference>
<dbReference type="RefSeq" id="WP_075442551.1">
    <property type="nucleotide sequence ID" value="NZ_FOQK01000005.1"/>
</dbReference>
<dbReference type="PRINTS" id="PR01467">
    <property type="entry name" value="ARGREPRESSOR"/>
</dbReference>
<keyword evidence="3 7" id="KW-0963">Cytoplasm</keyword>